<dbReference type="GO" id="GO:0030170">
    <property type="term" value="F:pyridoxal phosphate binding"/>
    <property type="evidence" value="ECO:0007669"/>
    <property type="project" value="TreeGrafter"/>
</dbReference>
<dbReference type="GO" id="GO:0008483">
    <property type="term" value="F:transaminase activity"/>
    <property type="evidence" value="ECO:0007669"/>
    <property type="project" value="TreeGrafter"/>
</dbReference>
<evidence type="ECO:0000313" key="5">
    <source>
        <dbReference type="EMBL" id="TQN46060.1"/>
    </source>
</evidence>
<dbReference type="CDD" id="cd00616">
    <property type="entry name" value="AHBA_syn"/>
    <property type="match status" value="1"/>
</dbReference>
<dbReference type="Gene3D" id="3.90.1150.10">
    <property type="entry name" value="Aspartate Aminotransferase, domain 1"/>
    <property type="match status" value="1"/>
</dbReference>
<comment type="cofactor">
    <cofactor evidence="1">
        <name>pyridoxal 5'-phosphate</name>
        <dbReference type="ChEBI" id="CHEBI:597326"/>
    </cofactor>
</comment>
<reference evidence="5 6" key="1">
    <citation type="submission" date="2019-06" db="EMBL/GenBank/DDBJ databases">
        <title>Sequencing the genomes of 1000 actinobacteria strains.</title>
        <authorList>
            <person name="Klenk H.-P."/>
        </authorList>
    </citation>
    <scope>NUCLEOTIDE SEQUENCE [LARGE SCALE GENOMIC DNA]</scope>
    <source>
        <strain evidence="5 6">DSM 21776</strain>
    </source>
</reference>
<gene>
    <name evidence="5" type="ORF">FHX52_2766</name>
</gene>
<dbReference type="InterPro" id="IPR015422">
    <property type="entry name" value="PyrdxlP-dep_Trfase_small"/>
</dbReference>
<dbReference type="Proteomes" id="UP000320085">
    <property type="component" value="Unassembled WGS sequence"/>
</dbReference>
<dbReference type="PANTHER" id="PTHR30244">
    <property type="entry name" value="TRANSAMINASE"/>
    <property type="match status" value="1"/>
</dbReference>
<dbReference type="Pfam" id="PF01041">
    <property type="entry name" value="DegT_DnrJ_EryC1"/>
    <property type="match status" value="1"/>
</dbReference>
<keyword evidence="3 4" id="KW-0663">Pyridoxal phosphate</keyword>
<dbReference type="PIRSF" id="PIRSF000390">
    <property type="entry name" value="PLP_StrS"/>
    <property type="match status" value="1"/>
</dbReference>
<proteinExistence type="inferred from homology"/>
<dbReference type="InterPro" id="IPR000653">
    <property type="entry name" value="DegT/StrS_aminotransferase"/>
</dbReference>
<dbReference type="InterPro" id="IPR015424">
    <property type="entry name" value="PyrdxlP-dep_Trfase"/>
</dbReference>
<evidence type="ECO:0000256" key="3">
    <source>
        <dbReference type="PIRSR" id="PIRSR000390-2"/>
    </source>
</evidence>
<evidence type="ECO:0000313" key="6">
    <source>
        <dbReference type="Proteomes" id="UP000320085"/>
    </source>
</evidence>
<evidence type="ECO:0000256" key="1">
    <source>
        <dbReference type="ARBA" id="ARBA00001933"/>
    </source>
</evidence>
<comment type="caution">
    <text evidence="5">The sequence shown here is derived from an EMBL/GenBank/DDBJ whole genome shotgun (WGS) entry which is preliminary data.</text>
</comment>
<name>A0A543PPQ1_9MICO</name>
<dbReference type="PANTHER" id="PTHR30244:SF34">
    <property type="entry name" value="DTDP-4-AMINO-4,6-DIDEOXYGALACTOSE TRANSAMINASE"/>
    <property type="match status" value="1"/>
</dbReference>
<protein>
    <submittedName>
        <fullName evidence="5">Perosamine synthetase</fullName>
    </submittedName>
</protein>
<dbReference type="InterPro" id="IPR015421">
    <property type="entry name" value="PyrdxlP-dep_Trfase_major"/>
</dbReference>
<dbReference type="GO" id="GO:0000271">
    <property type="term" value="P:polysaccharide biosynthetic process"/>
    <property type="evidence" value="ECO:0007669"/>
    <property type="project" value="TreeGrafter"/>
</dbReference>
<sequence>MTSETLTARPLTRSSVAPRPLPIPFARAVLTPEARAAANRVLESGWLTTGPEVADFEEELAAQVGARRGVAVSSCTAAIELVLRGMDLPAGAKVLMSADTFCGAAAAILHAGLVPVLADVDPATAMPGPREIRSAAVAAGGVDAMVVVHLGGSPTDVVAAADAAQVPLRRVVEDAAHALGASVAGRPVGTLSRATCFSFYATKNLAIGEGGMVTTDDDDLADVLLSTRLHGMSRDAWRRYLPGGSWRYDVRHEGLKANLTDVQAAVGRAQLVAFPRHQQRRAALAARYDARLSGLDGIRLPPRTALGTHAWHLYAVRVRPPFPINRDELIERLARRGIGTSVHFIPLHCLEWYAAHCVLPPGGLPGADEVYAETLSLPFDQHLTDDELDAVSAAIWQEGM</sequence>
<dbReference type="RefSeq" id="WP_246069965.1">
    <property type="nucleotide sequence ID" value="NZ_BAAAQC010000004.1"/>
</dbReference>
<dbReference type="AlphaFoldDB" id="A0A543PPQ1"/>
<evidence type="ECO:0000256" key="2">
    <source>
        <dbReference type="PIRSR" id="PIRSR000390-1"/>
    </source>
</evidence>
<dbReference type="EMBL" id="VFQF01000002">
    <property type="protein sequence ID" value="TQN46060.1"/>
    <property type="molecule type" value="Genomic_DNA"/>
</dbReference>
<dbReference type="Gene3D" id="3.40.640.10">
    <property type="entry name" value="Type I PLP-dependent aspartate aminotransferase-like (Major domain)"/>
    <property type="match status" value="1"/>
</dbReference>
<feature type="active site" description="Proton acceptor" evidence="2">
    <location>
        <position position="203"/>
    </location>
</feature>
<evidence type="ECO:0000256" key="4">
    <source>
        <dbReference type="RuleBase" id="RU004508"/>
    </source>
</evidence>
<accession>A0A543PPQ1</accession>
<feature type="modified residue" description="N6-(pyridoxal phosphate)lysine" evidence="3">
    <location>
        <position position="203"/>
    </location>
</feature>
<dbReference type="SUPFAM" id="SSF53383">
    <property type="entry name" value="PLP-dependent transferases"/>
    <property type="match status" value="1"/>
</dbReference>
<organism evidence="5 6">
    <name type="scientific">Humibacillus xanthopallidus</name>
    <dbReference type="NCBI Taxonomy" id="412689"/>
    <lineage>
        <taxon>Bacteria</taxon>
        <taxon>Bacillati</taxon>
        <taxon>Actinomycetota</taxon>
        <taxon>Actinomycetes</taxon>
        <taxon>Micrococcales</taxon>
        <taxon>Intrasporangiaceae</taxon>
        <taxon>Humibacillus</taxon>
    </lineage>
</organism>
<comment type="similarity">
    <text evidence="4">Belongs to the DegT/DnrJ/EryC1 family.</text>
</comment>